<accession>A0ABX1WLW5</accession>
<dbReference type="Proteomes" id="UP000580344">
    <property type="component" value="Unassembled WGS sequence"/>
</dbReference>
<organism evidence="2 3">
    <name type="scientific">Empedobacter stercoris</name>
    <dbReference type="NCBI Taxonomy" id="1628248"/>
    <lineage>
        <taxon>Bacteria</taxon>
        <taxon>Pseudomonadati</taxon>
        <taxon>Bacteroidota</taxon>
        <taxon>Flavobacteriia</taxon>
        <taxon>Flavobacteriales</taxon>
        <taxon>Weeksellaceae</taxon>
        <taxon>Empedobacter</taxon>
    </lineage>
</organism>
<gene>
    <name evidence="2" type="ORF">HMH06_06545</name>
</gene>
<sequence>MTEEKKIIVYLYIDEEEKPIAELVPPVTFKLDTTKLTDGEHLLRIVSKFEKKEGLKLIRFTVSNGPILHIEGLSDQEKVNGILPLMINAYDTGKNQSFIIKGSENPRTIPIWVWVFIIVFVAWAAFYIIQNFSL</sequence>
<comment type="caution">
    <text evidence="2">The sequence shown here is derived from an EMBL/GenBank/DDBJ whole genome shotgun (WGS) entry which is preliminary data.</text>
</comment>
<feature type="transmembrane region" description="Helical" evidence="1">
    <location>
        <begin position="111"/>
        <end position="129"/>
    </location>
</feature>
<proteinExistence type="predicted"/>
<keyword evidence="3" id="KW-1185">Reference proteome</keyword>
<keyword evidence="1" id="KW-0472">Membrane</keyword>
<evidence type="ECO:0000313" key="3">
    <source>
        <dbReference type="Proteomes" id="UP000580344"/>
    </source>
</evidence>
<protein>
    <submittedName>
        <fullName evidence="2">Cytochrome C</fullName>
    </submittedName>
</protein>
<dbReference type="RefSeq" id="WP_171622808.1">
    <property type="nucleotide sequence ID" value="NZ_CBCRZD010000004.1"/>
</dbReference>
<name>A0ABX1WLW5_9FLAO</name>
<reference evidence="2 3" key="1">
    <citation type="submission" date="2020-05" db="EMBL/GenBank/DDBJ databases">
        <title>Tigecycline resistant gene in Empedobacter stercoris.</title>
        <authorList>
            <person name="Chen Y."/>
            <person name="Cheng Y."/>
            <person name="Zhou K."/>
        </authorList>
    </citation>
    <scope>NUCLEOTIDE SEQUENCE [LARGE SCALE GENOMIC DNA]</scope>
    <source>
        <strain evidence="2 3">ES202</strain>
    </source>
</reference>
<evidence type="ECO:0000313" key="2">
    <source>
        <dbReference type="EMBL" id="NOJ75493.1"/>
    </source>
</evidence>
<keyword evidence="1" id="KW-1133">Transmembrane helix</keyword>
<dbReference type="EMBL" id="JABFOQ010000011">
    <property type="protein sequence ID" value="NOJ75493.1"/>
    <property type="molecule type" value="Genomic_DNA"/>
</dbReference>
<evidence type="ECO:0000256" key="1">
    <source>
        <dbReference type="SAM" id="Phobius"/>
    </source>
</evidence>
<keyword evidence="1" id="KW-0812">Transmembrane</keyword>